<evidence type="ECO:0000313" key="9">
    <source>
        <dbReference type="EMBL" id="SVB79039.1"/>
    </source>
</evidence>
<keyword evidence="6" id="KW-0862">Zinc</keyword>
<dbReference type="Gene3D" id="3.20.20.150">
    <property type="entry name" value="Divalent-metal-dependent TIM barrel enzymes"/>
    <property type="match status" value="1"/>
</dbReference>
<dbReference type="GO" id="GO:0008081">
    <property type="term" value="F:phosphoric diester hydrolase activity"/>
    <property type="evidence" value="ECO:0007669"/>
    <property type="project" value="TreeGrafter"/>
</dbReference>
<dbReference type="InterPro" id="IPR013022">
    <property type="entry name" value="Xyl_isomerase-like_TIM-brl"/>
</dbReference>
<comment type="similarity">
    <text evidence="2">Belongs to the AP endonuclease 2 family.</text>
</comment>
<proteinExistence type="inferred from homology"/>
<dbReference type="EMBL" id="UINC01057650">
    <property type="protein sequence ID" value="SVB79039.1"/>
    <property type="molecule type" value="Genomic_DNA"/>
</dbReference>
<dbReference type="PANTHER" id="PTHR21445">
    <property type="entry name" value="ENDONUCLEASE IV ENDODEOXYRIBONUCLEASE IV"/>
    <property type="match status" value="1"/>
</dbReference>
<evidence type="ECO:0000256" key="1">
    <source>
        <dbReference type="ARBA" id="ARBA00001947"/>
    </source>
</evidence>
<dbReference type="AlphaFoldDB" id="A0A382GVQ0"/>
<reference evidence="9" key="1">
    <citation type="submission" date="2018-05" db="EMBL/GenBank/DDBJ databases">
        <authorList>
            <person name="Lanie J.A."/>
            <person name="Ng W.-L."/>
            <person name="Kazmierczak K.M."/>
            <person name="Andrzejewski T.M."/>
            <person name="Davidsen T.M."/>
            <person name="Wayne K.J."/>
            <person name="Tettelin H."/>
            <person name="Glass J.I."/>
            <person name="Rusch D."/>
            <person name="Podicherti R."/>
            <person name="Tsui H.-C.T."/>
            <person name="Winkler M.E."/>
        </authorList>
    </citation>
    <scope>NUCLEOTIDE SEQUENCE</scope>
</reference>
<evidence type="ECO:0000256" key="5">
    <source>
        <dbReference type="ARBA" id="ARBA00022801"/>
    </source>
</evidence>
<accession>A0A382GVQ0</accession>
<dbReference type="PROSITE" id="PS00729">
    <property type="entry name" value="AP_NUCLEASE_F2_1"/>
    <property type="match status" value="1"/>
</dbReference>
<dbReference type="SMART" id="SM00518">
    <property type="entry name" value="AP2Ec"/>
    <property type="match status" value="1"/>
</dbReference>
<dbReference type="InterPro" id="IPR036237">
    <property type="entry name" value="Xyl_isomerase-like_sf"/>
</dbReference>
<dbReference type="GO" id="GO:0003906">
    <property type="term" value="F:DNA-(apurinic or apyrimidinic site) endonuclease activity"/>
    <property type="evidence" value="ECO:0007669"/>
    <property type="project" value="TreeGrafter"/>
</dbReference>
<protein>
    <recommendedName>
        <fullName evidence="8">Xylose isomerase-like TIM barrel domain-containing protein</fullName>
    </recommendedName>
</protein>
<dbReference type="HAMAP" id="MF_00152">
    <property type="entry name" value="Nfo"/>
    <property type="match status" value="1"/>
</dbReference>
<gene>
    <name evidence="9" type="ORF">METZ01_LOCUS231893</name>
</gene>
<name>A0A382GVQ0_9ZZZZ</name>
<dbReference type="PANTHER" id="PTHR21445:SF0">
    <property type="entry name" value="APURINIC-APYRIMIDINIC ENDONUCLEASE"/>
    <property type="match status" value="1"/>
</dbReference>
<feature type="domain" description="Xylose isomerase-like TIM barrel" evidence="8">
    <location>
        <begin position="18"/>
        <end position="266"/>
    </location>
</feature>
<dbReference type="PROSITE" id="PS51432">
    <property type="entry name" value="AP_NUCLEASE_F2_4"/>
    <property type="match status" value="1"/>
</dbReference>
<dbReference type="Pfam" id="PF01261">
    <property type="entry name" value="AP_endonuc_2"/>
    <property type="match status" value="1"/>
</dbReference>
<dbReference type="FunFam" id="3.20.20.150:FF:000001">
    <property type="entry name" value="Probable endonuclease 4"/>
    <property type="match status" value="1"/>
</dbReference>
<dbReference type="NCBIfam" id="TIGR00587">
    <property type="entry name" value="nfo"/>
    <property type="match status" value="1"/>
</dbReference>
<dbReference type="SUPFAM" id="SSF51658">
    <property type="entry name" value="Xylose isomerase-like"/>
    <property type="match status" value="1"/>
</dbReference>
<dbReference type="CDD" id="cd00019">
    <property type="entry name" value="AP2Ec"/>
    <property type="match status" value="1"/>
</dbReference>
<comment type="cofactor">
    <cofactor evidence="1">
        <name>Zn(2+)</name>
        <dbReference type="ChEBI" id="CHEBI:29105"/>
    </cofactor>
</comment>
<evidence type="ECO:0000256" key="7">
    <source>
        <dbReference type="ARBA" id="ARBA00023204"/>
    </source>
</evidence>
<dbReference type="GO" id="GO:0008270">
    <property type="term" value="F:zinc ion binding"/>
    <property type="evidence" value="ECO:0007669"/>
    <property type="project" value="InterPro"/>
</dbReference>
<dbReference type="InterPro" id="IPR001719">
    <property type="entry name" value="AP_endonuc_2"/>
</dbReference>
<keyword evidence="5" id="KW-0378">Hydrolase</keyword>
<keyword evidence="3" id="KW-0479">Metal-binding</keyword>
<dbReference type="PROSITE" id="PS00731">
    <property type="entry name" value="AP_NUCLEASE_F2_3"/>
    <property type="match status" value="1"/>
</dbReference>
<organism evidence="9">
    <name type="scientific">marine metagenome</name>
    <dbReference type="NCBI Taxonomy" id="408172"/>
    <lineage>
        <taxon>unclassified sequences</taxon>
        <taxon>metagenomes</taxon>
        <taxon>ecological metagenomes</taxon>
    </lineage>
</organism>
<evidence type="ECO:0000256" key="6">
    <source>
        <dbReference type="ARBA" id="ARBA00022833"/>
    </source>
</evidence>
<dbReference type="GO" id="GO:0006284">
    <property type="term" value="P:base-excision repair"/>
    <property type="evidence" value="ECO:0007669"/>
    <property type="project" value="TreeGrafter"/>
</dbReference>
<dbReference type="InterPro" id="IPR018246">
    <property type="entry name" value="AP_endonuc_F2_Zn_BS"/>
</dbReference>
<keyword evidence="7" id="KW-0234">DNA repair</keyword>
<evidence type="ECO:0000256" key="3">
    <source>
        <dbReference type="ARBA" id="ARBA00022723"/>
    </source>
</evidence>
<dbReference type="GO" id="GO:0003677">
    <property type="term" value="F:DNA binding"/>
    <property type="evidence" value="ECO:0007669"/>
    <property type="project" value="InterPro"/>
</dbReference>
<evidence type="ECO:0000256" key="2">
    <source>
        <dbReference type="ARBA" id="ARBA00005340"/>
    </source>
</evidence>
<sequence length="290" mass="31483">MKLGSHMSTAGGAWKAIERARSVDCQSTQIFIKSNMQWFGKPPRPEAAERFATELAKGDVGTVFGHAGYLINLAGPDGENRDKSIESLTQEIEFATTLGVPFLVLHPGAHLGQGDNTGVKRIARALNGIFRVTKKSPVRIALENTAGQGTCLGHQIRHLAEIFDRVKQPERLGVCLDTAHFFAAGYDIRTPGGWDAAIAEVGQMIGLEQVLAFHLNDSKTGLNSRVDRHDHIGHGLIGKKAFAHIVNDPRFADTPGCLETPKSPDLHEDIANLTTLRSLLKKAKCRVKTG</sequence>
<keyword evidence="4" id="KW-0227">DNA damage</keyword>
<evidence type="ECO:0000259" key="8">
    <source>
        <dbReference type="Pfam" id="PF01261"/>
    </source>
</evidence>
<evidence type="ECO:0000256" key="4">
    <source>
        <dbReference type="ARBA" id="ARBA00022763"/>
    </source>
</evidence>